<evidence type="ECO:0000256" key="1">
    <source>
        <dbReference type="ARBA" id="ARBA00000439"/>
    </source>
</evidence>
<dbReference type="AlphaFoldDB" id="A0A366HQL4"/>
<dbReference type="GO" id="GO:0004134">
    <property type="term" value="F:4-alpha-glucanotransferase activity"/>
    <property type="evidence" value="ECO:0007669"/>
    <property type="project" value="UniProtKB-EC"/>
</dbReference>
<organism evidence="10 11">
    <name type="scientific">Roseimicrobium gellanilyticum</name>
    <dbReference type="NCBI Taxonomy" id="748857"/>
    <lineage>
        <taxon>Bacteria</taxon>
        <taxon>Pseudomonadati</taxon>
        <taxon>Verrucomicrobiota</taxon>
        <taxon>Verrucomicrobiia</taxon>
        <taxon>Verrucomicrobiales</taxon>
        <taxon>Verrucomicrobiaceae</taxon>
        <taxon>Roseimicrobium</taxon>
    </lineage>
</organism>
<dbReference type="Pfam" id="PF02446">
    <property type="entry name" value="Glyco_hydro_77"/>
    <property type="match status" value="1"/>
</dbReference>
<dbReference type="RefSeq" id="WP_113957523.1">
    <property type="nucleotide sequence ID" value="NZ_QNRR01000002.1"/>
</dbReference>
<accession>A0A366HQL4</accession>
<dbReference type="InterPro" id="IPR003385">
    <property type="entry name" value="Glyco_hydro_77"/>
</dbReference>
<dbReference type="Proteomes" id="UP000253426">
    <property type="component" value="Unassembled WGS sequence"/>
</dbReference>
<evidence type="ECO:0000256" key="9">
    <source>
        <dbReference type="ARBA" id="ARBA00031501"/>
    </source>
</evidence>
<sequence length="570" mass="64240">MSRVDPNSRLAALLVPVFAMRRHGDHGIGDTEAAKETIAFCAAHQIAVLQILPIHETVGDHSPYNPISSRALSPALLTLSEGAVPGMSAAILAEKSPESWLAQLRAGPVKHTAVHALKLECLLAAWQAFSHASQSHAQMSEFVAFEETHASWLPAYTLFRLLIEENHGNTHWQDWRPEHWSQAAAETWLAAHSDRERMESQRRGFAFIQWVAWRQWRDVKSFADEHGVKLLGEMSFGVSKSSADAWANPDLFDVNWSMGTRPVVYFDTNKDSERLGQNWGLPPYRWENHRSRGFEWLRGRIESEREFFHFCRLDHLRGYFRAYMFPWSGGAKHSEFAKLTDAEILEQTGGLSPRFLPGPDEDPTTAAMNDLQGREIISVMQEAAGDMGLYAEIMGAMPDYMRKAIDDLGVANLTFPLLERQEDRTLLPVEAYRKLSLVSYANHDHAPLAAQYSRLIKMAVEEPESNEAKDLTEMLKLAAWQGDTPHELNAGLLEGMQRALFATPCVLAGLMSSDLLGIPQRFNLPGTFGADTWNERLEHSWSEYEVHPVYGSRIKKAEELIVESGRAARR</sequence>
<dbReference type="Gene3D" id="3.20.20.80">
    <property type="entry name" value="Glycosidases"/>
    <property type="match status" value="1"/>
</dbReference>
<dbReference type="EMBL" id="QNRR01000002">
    <property type="protein sequence ID" value="RBP45965.1"/>
    <property type="molecule type" value="Genomic_DNA"/>
</dbReference>
<dbReference type="GO" id="GO:0005975">
    <property type="term" value="P:carbohydrate metabolic process"/>
    <property type="evidence" value="ECO:0007669"/>
    <property type="project" value="InterPro"/>
</dbReference>
<evidence type="ECO:0000313" key="10">
    <source>
        <dbReference type="EMBL" id="RBP45965.1"/>
    </source>
</evidence>
<evidence type="ECO:0000256" key="3">
    <source>
        <dbReference type="ARBA" id="ARBA00012560"/>
    </source>
</evidence>
<dbReference type="OrthoDB" id="9811841at2"/>
<name>A0A366HQL4_9BACT</name>
<keyword evidence="11" id="KW-1185">Reference proteome</keyword>
<protein>
    <recommendedName>
        <fullName evidence="4">4-alpha-glucanotransferase</fullName>
        <ecNumber evidence="3">2.4.1.25</ecNumber>
    </recommendedName>
    <alternativeName>
        <fullName evidence="8">Amylomaltase</fullName>
    </alternativeName>
    <alternativeName>
        <fullName evidence="9">Disproportionating enzyme</fullName>
    </alternativeName>
</protein>
<proteinExistence type="inferred from homology"/>
<dbReference type="PANTHER" id="PTHR32438:SF5">
    <property type="entry name" value="4-ALPHA-GLUCANOTRANSFERASE DPE1, CHLOROPLASTIC_AMYLOPLASTIC"/>
    <property type="match status" value="1"/>
</dbReference>
<comment type="caution">
    <text evidence="10">The sequence shown here is derived from an EMBL/GenBank/DDBJ whole genome shotgun (WGS) entry which is preliminary data.</text>
</comment>
<keyword evidence="6 10" id="KW-0808">Transferase</keyword>
<dbReference type="SUPFAM" id="SSF51445">
    <property type="entry name" value="(Trans)glycosidases"/>
    <property type="match status" value="1"/>
</dbReference>
<keyword evidence="7" id="KW-0119">Carbohydrate metabolism</keyword>
<evidence type="ECO:0000256" key="5">
    <source>
        <dbReference type="ARBA" id="ARBA00022676"/>
    </source>
</evidence>
<evidence type="ECO:0000256" key="4">
    <source>
        <dbReference type="ARBA" id="ARBA00020295"/>
    </source>
</evidence>
<comment type="similarity">
    <text evidence="2">Belongs to the disproportionating enzyme family.</text>
</comment>
<evidence type="ECO:0000256" key="6">
    <source>
        <dbReference type="ARBA" id="ARBA00022679"/>
    </source>
</evidence>
<dbReference type="EC" id="2.4.1.25" evidence="3"/>
<evidence type="ECO:0000256" key="2">
    <source>
        <dbReference type="ARBA" id="ARBA00005684"/>
    </source>
</evidence>
<dbReference type="InterPro" id="IPR017853">
    <property type="entry name" value="GH"/>
</dbReference>
<gene>
    <name evidence="10" type="ORF">DES53_102349</name>
</gene>
<evidence type="ECO:0000256" key="8">
    <source>
        <dbReference type="ARBA" id="ARBA00031423"/>
    </source>
</evidence>
<reference evidence="10 11" key="1">
    <citation type="submission" date="2018-06" db="EMBL/GenBank/DDBJ databases">
        <title>Genomic Encyclopedia of Type Strains, Phase IV (KMG-IV): sequencing the most valuable type-strain genomes for metagenomic binning, comparative biology and taxonomic classification.</title>
        <authorList>
            <person name="Goeker M."/>
        </authorList>
    </citation>
    <scope>NUCLEOTIDE SEQUENCE [LARGE SCALE GENOMIC DNA]</scope>
    <source>
        <strain evidence="10 11">DSM 25532</strain>
    </source>
</reference>
<dbReference type="PANTHER" id="PTHR32438">
    <property type="entry name" value="4-ALPHA-GLUCANOTRANSFERASE DPE1, CHLOROPLASTIC/AMYLOPLASTIC"/>
    <property type="match status" value="1"/>
</dbReference>
<comment type="catalytic activity">
    <reaction evidence="1">
        <text>Transfers a segment of a (1-&gt;4)-alpha-D-glucan to a new position in an acceptor, which may be glucose or a (1-&gt;4)-alpha-D-glucan.</text>
        <dbReference type="EC" id="2.4.1.25"/>
    </reaction>
</comment>
<evidence type="ECO:0000256" key="7">
    <source>
        <dbReference type="ARBA" id="ARBA00023277"/>
    </source>
</evidence>
<keyword evidence="5" id="KW-0328">Glycosyltransferase</keyword>
<evidence type="ECO:0000313" key="11">
    <source>
        <dbReference type="Proteomes" id="UP000253426"/>
    </source>
</evidence>